<dbReference type="AlphaFoldDB" id="A0A8X7WE65"/>
<organism evidence="2 3">
    <name type="scientific">Brassica carinata</name>
    <name type="common">Ethiopian mustard</name>
    <name type="synonym">Abyssinian cabbage</name>
    <dbReference type="NCBI Taxonomy" id="52824"/>
    <lineage>
        <taxon>Eukaryota</taxon>
        <taxon>Viridiplantae</taxon>
        <taxon>Streptophyta</taxon>
        <taxon>Embryophyta</taxon>
        <taxon>Tracheophyta</taxon>
        <taxon>Spermatophyta</taxon>
        <taxon>Magnoliopsida</taxon>
        <taxon>eudicotyledons</taxon>
        <taxon>Gunneridae</taxon>
        <taxon>Pentapetalae</taxon>
        <taxon>rosids</taxon>
        <taxon>malvids</taxon>
        <taxon>Brassicales</taxon>
        <taxon>Brassicaceae</taxon>
        <taxon>Brassiceae</taxon>
        <taxon>Brassica</taxon>
    </lineage>
</organism>
<name>A0A8X7WE65_BRACI</name>
<protein>
    <recommendedName>
        <fullName evidence="1">FBD domain-containing protein</fullName>
    </recommendedName>
</protein>
<dbReference type="Pfam" id="PF24758">
    <property type="entry name" value="LRR_At5g56370"/>
    <property type="match status" value="1"/>
</dbReference>
<dbReference type="Pfam" id="PF08387">
    <property type="entry name" value="FBD"/>
    <property type="match status" value="1"/>
</dbReference>
<evidence type="ECO:0000259" key="1">
    <source>
        <dbReference type="SMART" id="SM00579"/>
    </source>
</evidence>
<gene>
    <name evidence="2" type="ORF">Bca52824_000264</name>
</gene>
<dbReference type="SMART" id="SM00579">
    <property type="entry name" value="FBD"/>
    <property type="match status" value="1"/>
</dbReference>
<evidence type="ECO:0000313" key="3">
    <source>
        <dbReference type="Proteomes" id="UP000886595"/>
    </source>
</evidence>
<dbReference type="InterPro" id="IPR006566">
    <property type="entry name" value="FBD"/>
</dbReference>
<dbReference type="InterPro" id="IPR032675">
    <property type="entry name" value="LRR_dom_sf"/>
</dbReference>
<dbReference type="SUPFAM" id="SSF52058">
    <property type="entry name" value="L domain-like"/>
    <property type="match status" value="1"/>
</dbReference>
<dbReference type="Gene3D" id="3.80.10.10">
    <property type="entry name" value="Ribonuclease Inhibitor"/>
    <property type="match status" value="1"/>
</dbReference>
<keyword evidence="3" id="KW-1185">Reference proteome</keyword>
<dbReference type="PANTHER" id="PTHR31900:SF34">
    <property type="entry name" value="EMB|CAB62440.1-RELATED"/>
    <property type="match status" value="1"/>
</dbReference>
<dbReference type="PANTHER" id="PTHR31900">
    <property type="entry name" value="F-BOX/RNI SUPERFAMILY PROTEIN-RELATED"/>
    <property type="match status" value="1"/>
</dbReference>
<dbReference type="OrthoDB" id="1084365at2759"/>
<comment type="caution">
    <text evidence="2">The sequence shown here is derived from an EMBL/GenBank/DDBJ whole genome shotgun (WGS) entry which is preliminary data.</text>
</comment>
<sequence>MILSKRWRYIWTMVSKLDYLNDDIKKLGFLDFLFGSSYQRWFLQFIDESLQLHKAPVLERLAIELGPRCPDDVDVDVGKWIEKAVNRRVREIEFILRWSAEHTSLPRSLYTCDTLASLSLSEKILVDVPSLACLPSLKDLELHSVVYKDEDSLARLLSSCPNLKHLSVARSPQDNVKRFDIKAPLLESLSYVYVELRSHNEGGIGGGTLVIDSPALEEISMADYSGDSCFIENKPHLDRAFISGFCYPDNKFRTCLSSVRYLELVLNFATTFIRYAEELPLSWNQPSSVPECLSSHLEIFEWNEYGGRNEEKALARYIFANSNCLQRAGFSLKSTRKKKKMMEELESMSRISTSSQLLFSTDLEYLSVLYETSD</sequence>
<dbReference type="Proteomes" id="UP000886595">
    <property type="component" value="Unassembled WGS sequence"/>
</dbReference>
<accession>A0A8X7WE65</accession>
<dbReference type="EMBL" id="JAAMPC010000001">
    <property type="protein sequence ID" value="KAG2329084.1"/>
    <property type="molecule type" value="Genomic_DNA"/>
</dbReference>
<dbReference type="InterPro" id="IPR050232">
    <property type="entry name" value="FBL13/AtMIF1-like"/>
</dbReference>
<dbReference type="InterPro" id="IPR055411">
    <property type="entry name" value="LRR_FXL15/At3g58940/PEG3-like"/>
</dbReference>
<proteinExistence type="predicted"/>
<evidence type="ECO:0000313" key="2">
    <source>
        <dbReference type="EMBL" id="KAG2329084.1"/>
    </source>
</evidence>
<feature type="domain" description="FBD" evidence="1">
    <location>
        <begin position="291"/>
        <end position="360"/>
    </location>
</feature>
<reference evidence="2 3" key="1">
    <citation type="submission" date="2020-02" db="EMBL/GenBank/DDBJ databases">
        <authorList>
            <person name="Ma Q."/>
            <person name="Huang Y."/>
            <person name="Song X."/>
            <person name="Pei D."/>
        </authorList>
    </citation>
    <scope>NUCLEOTIDE SEQUENCE [LARGE SCALE GENOMIC DNA]</scope>
    <source>
        <strain evidence="2">Sxm20200214</strain>
        <tissue evidence="2">Leaf</tissue>
    </source>
</reference>